<name>A0AAV5CS12_ELECO</name>
<protein>
    <recommendedName>
        <fullName evidence="2">At1g61320/AtMIF1 LRR domain-containing protein</fullName>
    </recommendedName>
</protein>
<accession>A0AAV5CS12</accession>
<dbReference type="Pfam" id="PF23622">
    <property type="entry name" value="LRR_At1g61320_AtMIF1"/>
    <property type="match status" value="1"/>
</dbReference>
<reference evidence="3" key="1">
    <citation type="journal article" date="2018" name="DNA Res.">
        <title>Multiple hybrid de novo genome assembly of finger millet, an orphan allotetraploid crop.</title>
        <authorList>
            <person name="Hatakeyama M."/>
            <person name="Aluri S."/>
            <person name="Balachadran M.T."/>
            <person name="Sivarajan S.R."/>
            <person name="Patrignani A."/>
            <person name="Gruter S."/>
            <person name="Poveda L."/>
            <person name="Shimizu-Inatsugi R."/>
            <person name="Baeten J."/>
            <person name="Francoijs K.J."/>
            <person name="Nataraja K.N."/>
            <person name="Reddy Y.A.N."/>
            <person name="Phadnis S."/>
            <person name="Ravikumar R.L."/>
            <person name="Schlapbach R."/>
            <person name="Sreeman S.M."/>
            <person name="Shimizu K.K."/>
        </authorList>
    </citation>
    <scope>NUCLEOTIDE SEQUENCE</scope>
</reference>
<evidence type="ECO:0000259" key="2">
    <source>
        <dbReference type="Pfam" id="PF23622"/>
    </source>
</evidence>
<sequence>MRNLTDGDSDESTRFVPTGHRLARGPLKPMASSSSADNPKKKPMCRNHGPRVSLAKTKGPPCQQADISEIARNAVPLLELDKLPEWCNIGPMQAGEHYVMRQDSILKDCHADSSQIRQIPEFHHDKLKKVNIRGFSSAQSLIELTSQIVENSSSLEHLVLDTTPGYNYTGKCGYMHKAAVMEALKGVEAINRYVKGKVPSRVKFEFLEPCDRCHIPKVHADL</sequence>
<dbReference type="Proteomes" id="UP001054889">
    <property type="component" value="Unassembled WGS sequence"/>
</dbReference>
<gene>
    <name evidence="3" type="primary">ga18265</name>
    <name evidence="3" type="ORF">PR202_ga18265</name>
</gene>
<dbReference type="EMBL" id="BQKI01000008">
    <property type="protein sequence ID" value="GJN01031.1"/>
    <property type="molecule type" value="Genomic_DNA"/>
</dbReference>
<evidence type="ECO:0000313" key="3">
    <source>
        <dbReference type="EMBL" id="GJN01031.1"/>
    </source>
</evidence>
<feature type="region of interest" description="Disordered" evidence="1">
    <location>
        <begin position="1"/>
        <end position="61"/>
    </location>
</feature>
<dbReference type="AlphaFoldDB" id="A0AAV5CS12"/>
<dbReference type="InterPro" id="IPR053772">
    <property type="entry name" value="At1g61320/At1g61330-like"/>
</dbReference>
<dbReference type="PANTHER" id="PTHR34145">
    <property type="entry name" value="OS02G0105600 PROTEIN"/>
    <property type="match status" value="1"/>
</dbReference>
<organism evidence="3 4">
    <name type="scientific">Eleusine coracana subsp. coracana</name>
    <dbReference type="NCBI Taxonomy" id="191504"/>
    <lineage>
        <taxon>Eukaryota</taxon>
        <taxon>Viridiplantae</taxon>
        <taxon>Streptophyta</taxon>
        <taxon>Embryophyta</taxon>
        <taxon>Tracheophyta</taxon>
        <taxon>Spermatophyta</taxon>
        <taxon>Magnoliopsida</taxon>
        <taxon>Liliopsida</taxon>
        <taxon>Poales</taxon>
        <taxon>Poaceae</taxon>
        <taxon>PACMAD clade</taxon>
        <taxon>Chloridoideae</taxon>
        <taxon>Cynodonteae</taxon>
        <taxon>Eleusininae</taxon>
        <taxon>Eleusine</taxon>
    </lineage>
</organism>
<evidence type="ECO:0000313" key="4">
    <source>
        <dbReference type="Proteomes" id="UP001054889"/>
    </source>
</evidence>
<feature type="domain" description="At1g61320/AtMIF1 LRR" evidence="2">
    <location>
        <begin position="100"/>
        <end position="210"/>
    </location>
</feature>
<dbReference type="InterPro" id="IPR055357">
    <property type="entry name" value="LRR_At1g61320_AtMIF1"/>
</dbReference>
<dbReference type="PANTHER" id="PTHR34145:SF64">
    <property type="entry name" value="F-BOX DOMAIN CONTAINING PROTEIN, EXPRESSED"/>
    <property type="match status" value="1"/>
</dbReference>
<keyword evidence="4" id="KW-1185">Reference proteome</keyword>
<evidence type="ECO:0000256" key="1">
    <source>
        <dbReference type="SAM" id="MobiDB-lite"/>
    </source>
</evidence>
<comment type="caution">
    <text evidence="3">The sequence shown here is derived from an EMBL/GenBank/DDBJ whole genome shotgun (WGS) entry which is preliminary data.</text>
</comment>
<reference evidence="3" key="2">
    <citation type="submission" date="2021-12" db="EMBL/GenBank/DDBJ databases">
        <title>Resequencing data analysis of finger millet.</title>
        <authorList>
            <person name="Hatakeyama M."/>
            <person name="Aluri S."/>
            <person name="Balachadran M.T."/>
            <person name="Sivarajan S.R."/>
            <person name="Poveda L."/>
            <person name="Shimizu-Inatsugi R."/>
            <person name="Schlapbach R."/>
            <person name="Sreeman S.M."/>
            <person name="Shimizu K.K."/>
        </authorList>
    </citation>
    <scope>NUCLEOTIDE SEQUENCE</scope>
</reference>
<proteinExistence type="predicted"/>